<dbReference type="AlphaFoldDB" id="W5Y7V8"/>
<dbReference type="eggNOG" id="ENOG50337EH">
    <property type="taxonomic scope" value="Bacteria"/>
</dbReference>
<dbReference type="Proteomes" id="UP000019222">
    <property type="component" value="Chromosome"/>
</dbReference>
<dbReference type="EMBL" id="CP004353">
    <property type="protein sequence ID" value="AHI22588.1"/>
    <property type="molecule type" value="Genomic_DNA"/>
</dbReference>
<dbReference type="RefSeq" id="WP_034650321.1">
    <property type="nucleotide sequence ID" value="NZ_CP004353.1"/>
</dbReference>
<dbReference type="HOGENOM" id="CLU_170283_0_0_11"/>
<evidence type="ECO:0000313" key="1">
    <source>
        <dbReference type="EMBL" id="AHI22588.1"/>
    </source>
</evidence>
<gene>
    <name evidence="1" type="ORF">B843_06015</name>
</gene>
<sequence length="112" mass="11370">MSSKIFNLKKPEDVSTANVELVGLIGGWLVARETGIRPLGGVVLAAAGVWAGRSWLAKTNPATTAALAALYVGAFGASHPLAKKIGAWPSVLAVTAVSSGAACVLSDIKKND</sequence>
<protein>
    <submittedName>
        <fullName evidence="1">Uncharacterized protein</fullName>
    </submittedName>
</protein>
<accession>W5Y7V8</accession>
<name>W5Y7V8_9CORY</name>
<proteinExistence type="predicted"/>
<evidence type="ECO:0000313" key="2">
    <source>
        <dbReference type="Proteomes" id="UP000019222"/>
    </source>
</evidence>
<dbReference type="STRING" id="1224164.B843_06015"/>
<reference evidence="1 2" key="1">
    <citation type="submission" date="2013-02" db="EMBL/GenBank/DDBJ databases">
        <title>The complete genome sequence of Corynebacterium vitaeruminis DSM 20294.</title>
        <authorList>
            <person name="Ruckert C."/>
            <person name="Albersmeier A."/>
            <person name="Kalinowski J."/>
        </authorList>
    </citation>
    <scope>NUCLEOTIDE SEQUENCE [LARGE SCALE GENOMIC DNA]</scope>
    <source>
        <strain evidence="2">ATCC 10234</strain>
    </source>
</reference>
<dbReference type="KEGG" id="cvt:B843_06015"/>
<organism evidence="1 2">
    <name type="scientific">Corynebacterium vitaeruminis DSM 20294</name>
    <dbReference type="NCBI Taxonomy" id="1224164"/>
    <lineage>
        <taxon>Bacteria</taxon>
        <taxon>Bacillati</taxon>
        <taxon>Actinomycetota</taxon>
        <taxon>Actinomycetes</taxon>
        <taxon>Mycobacteriales</taxon>
        <taxon>Corynebacteriaceae</taxon>
        <taxon>Corynebacterium</taxon>
    </lineage>
</organism>
<keyword evidence="2" id="KW-1185">Reference proteome</keyword>
<dbReference type="PATRIC" id="fig|1224164.3.peg.1205"/>